<sequence length="151" mass="17052">MLRTVTLTILAAALAATALPAQSETTYRREVERSHSVERWSDKSASVRIVPPAPLAVRHHHRHRAWDSDDNYWAVPLAIGGAWLGYQALKDRDREPQVIEHRYVPAEPQTHIWYWCESEQAYYPSVKACPFGWTEVPSQSATTPPAPPAAQ</sequence>
<comment type="caution">
    <text evidence="2">The sequence shown here is derived from an EMBL/GenBank/DDBJ whole genome shotgun (WGS) entry which is preliminary data.</text>
</comment>
<keyword evidence="1" id="KW-0732">Signal</keyword>
<reference evidence="2 3" key="1">
    <citation type="submission" date="2011-11" db="EMBL/GenBank/DDBJ databases">
        <authorList>
            <person name="Weinstock G."/>
            <person name="Sodergren E."/>
            <person name="Clifton S."/>
            <person name="Fulton L."/>
            <person name="Fulton B."/>
            <person name="Courtney L."/>
            <person name="Fronick C."/>
            <person name="Harrison M."/>
            <person name="Strong C."/>
            <person name="Farmer C."/>
            <person name="Delahaunty K."/>
            <person name="Markovic C."/>
            <person name="Hall O."/>
            <person name="Minx P."/>
            <person name="Tomlinson C."/>
            <person name="Mitreva M."/>
            <person name="Hou S."/>
            <person name="Chen J."/>
            <person name="Wollam A."/>
            <person name="Pepin K.H."/>
            <person name="Johnson M."/>
            <person name="Bhonagiri V."/>
            <person name="Zhang X."/>
            <person name="Suruliraj S."/>
            <person name="Warren W."/>
            <person name="Chinwalla A."/>
            <person name="Mardis E.R."/>
            <person name="Wilson R.K."/>
        </authorList>
    </citation>
    <scope>NUCLEOTIDE SEQUENCE [LARGE SCALE GENOMIC DNA]</scope>
    <source>
        <strain evidence="2 3">YIT 11816</strain>
    </source>
</reference>
<gene>
    <name evidence="2" type="ORF">HMPREF9440_01426</name>
</gene>
<dbReference type="OrthoDB" id="5397649at2"/>
<proteinExistence type="predicted"/>
<evidence type="ECO:0000313" key="2">
    <source>
        <dbReference type="EMBL" id="EHY31208.1"/>
    </source>
</evidence>
<dbReference type="AlphaFoldDB" id="H3KFA9"/>
<evidence type="ECO:0000313" key="3">
    <source>
        <dbReference type="Proteomes" id="UP000004956"/>
    </source>
</evidence>
<protein>
    <submittedName>
        <fullName evidence="2">Uncharacterized protein</fullName>
    </submittedName>
</protein>
<organism evidence="2 3">
    <name type="scientific">Sutterella parvirubra YIT 11816</name>
    <dbReference type="NCBI Taxonomy" id="762967"/>
    <lineage>
        <taxon>Bacteria</taxon>
        <taxon>Pseudomonadati</taxon>
        <taxon>Pseudomonadota</taxon>
        <taxon>Betaproteobacteria</taxon>
        <taxon>Burkholderiales</taxon>
        <taxon>Sutterellaceae</taxon>
        <taxon>Sutterella</taxon>
    </lineage>
</organism>
<dbReference type="RefSeq" id="WP_008542373.1">
    <property type="nucleotide sequence ID" value="NZ_JH604967.1"/>
</dbReference>
<accession>H3KFA9</accession>
<dbReference type="PATRIC" id="fig|762967.3.peg.1123"/>
<feature type="chain" id="PRO_5003588132" evidence="1">
    <location>
        <begin position="24"/>
        <end position="151"/>
    </location>
</feature>
<keyword evidence="3" id="KW-1185">Reference proteome</keyword>
<dbReference type="EMBL" id="AFBQ01000203">
    <property type="protein sequence ID" value="EHY31208.1"/>
    <property type="molecule type" value="Genomic_DNA"/>
</dbReference>
<name>H3KFA9_9BURK</name>
<dbReference type="HOGENOM" id="CLU_1730480_0_0_4"/>
<dbReference type="Proteomes" id="UP000004956">
    <property type="component" value="Unassembled WGS sequence"/>
</dbReference>
<feature type="signal peptide" evidence="1">
    <location>
        <begin position="1"/>
        <end position="23"/>
    </location>
</feature>
<evidence type="ECO:0000256" key="1">
    <source>
        <dbReference type="SAM" id="SignalP"/>
    </source>
</evidence>